<dbReference type="GO" id="GO:0005634">
    <property type="term" value="C:nucleus"/>
    <property type="evidence" value="ECO:0007669"/>
    <property type="project" value="TreeGrafter"/>
</dbReference>
<evidence type="ECO:0000256" key="3">
    <source>
        <dbReference type="ARBA" id="ARBA00022741"/>
    </source>
</evidence>
<dbReference type="PROSITE" id="PS00108">
    <property type="entry name" value="PROTEIN_KINASE_ST"/>
    <property type="match status" value="1"/>
</dbReference>
<dbReference type="InterPro" id="IPR011009">
    <property type="entry name" value="Kinase-like_dom_sf"/>
</dbReference>
<sequence>MESQGSNTMRVSSSRRLARKRTTTLKKTDSEHPIHKRMKTGNDNDSIKEIGSSNGYSQNSEGIMNLERKTGGINSEAAMSFNNTFQLNKDKTSDSFFKSDLKIPNDTQNKSLKLRRCETEHLRACEDLENEEDPGENAPESSSHIFQNSPQAETSSQGVPKHLAAKKLSISRQKSALDRQELDVARMVTQSKVMEKKITEISRSLTVTKMKKCMIKEALVKYIVKTEELQRREKKINTKEQQHRLGRFAEIHSSGQYKTVWEEGEEFKKLNSELLQLEEEKERIDKLKKSLKARKHHEATASGEGSEDSIVKNDQEYQMKLDLREQKEILNFKAGITLKMIKEVKDKLEALRKEKVLFQVELARMKEEASYRNGIFKNRYEILKDRYLILSLLGKGGYSEIYRAYDLENCREVACKIHHFDNSWTESLKCNYIKHALRENKTHRELNHPRVVKQYDTVEIDNNSFCTILELCSGPDLSVYLKLHGRIPEKEAKLIISQILSGLKYLNEREKRIIHYDLKPQNILFHKGEIKISDFGLCKELEGDTDKIELTSQGVGTYWYQPPECFEIGPDPAMINSKVDVWSVGVIFYELLYGFRPFADKLPQQKILKERSILKEAKQIHFPGTVKVSAETKDFIRKLLSYNIEERFSVEEAYFEAYSTSISNL</sequence>
<evidence type="ECO:0000256" key="6">
    <source>
        <dbReference type="PROSITE-ProRule" id="PRU10141"/>
    </source>
</evidence>
<dbReference type="InterPro" id="IPR017441">
    <property type="entry name" value="Protein_kinase_ATP_BS"/>
</dbReference>
<proteinExistence type="predicted"/>
<keyword evidence="7" id="KW-0175">Coiled coil</keyword>
<evidence type="ECO:0000256" key="7">
    <source>
        <dbReference type="SAM" id="Coils"/>
    </source>
</evidence>
<dbReference type="Gene3D" id="1.10.510.10">
    <property type="entry name" value="Transferase(Phosphotransferase) domain 1"/>
    <property type="match status" value="1"/>
</dbReference>
<evidence type="ECO:0000256" key="8">
    <source>
        <dbReference type="SAM" id="MobiDB-lite"/>
    </source>
</evidence>
<comment type="caution">
    <text evidence="10">The sequence shown here is derived from an EMBL/GenBank/DDBJ whole genome shotgun (WGS) entry which is preliminary data.</text>
</comment>
<dbReference type="GO" id="GO:0004674">
    <property type="term" value="F:protein serine/threonine kinase activity"/>
    <property type="evidence" value="ECO:0007669"/>
    <property type="project" value="UniProtKB-KW"/>
</dbReference>
<feature type="compositionally biased region" description="Polar residues" evidence="8">
    <location>
        <begin position="139"/>
        <end position="158"/>
    </location>
</feature>
<dbReference type="Pfam" id="PF00069">
    <property type="entry name" value="Pkinase"/>
    <property type="match status" value="1"/>
</dbReference>
<dbReference type="PROSITE" id="PS50011">
    <property type="entry name" value="PROTEIN_KINASE_DOM"/>
    <property type="match status" value="1"/>
</dbReference>
<dbReference type="SUPFAM" id="SSF56112">
    <property type="entry name" value="Protein kinase-like (PK-like)"/>
    <property type="match status" value="1"/>
</dbReference>
<organism evidence="10 11">
    <name type="scientific">Euplotes crassus</name>
    <dbReference type="NCBI Taxonomy" id="5936"/>
    <lineage>
        <taxon>Eukaryota</taxon>
        <taxon>Sar</taxon>
        <taxon>Alveolata</taxon>
        <taxon>Ciliophora</taxon>
        <taxon>Intramacronucleata</taxon>
        <taxon>Spirotrichea</taxon>
        <taxon>Hypotrichia</taxon>
        <taxon>Euplotida</taxon>
        <taxon>Euplotidae</taxon>
        <taxon>Moneuplotes</taxon>
    </lineage>
</organism>
<gene>
    <name evidence="10" type="ORF">ECRASSUSDP1_LOCUS975</name>
</gene>
<dbReference type="PANTHER" id="PTHR22974">
    <property type="entry name" value="MIXED LINEAGE PROTEIN KINASE"/>
    <property type="match status" value="1"/>
</dbReference>
<dbReference type="InterPro" id="IPR000719">
    <property type="entry name" value="Prot_kinase_dom"/>
</dbReference>
<keyword evidence="11" id="KW-1185">Reference proteome</keyword>
<keyword evidence="5 6" id="KW-0067">ATP-binding</keyword>
<dbReference type="AlphaFoldDB" id="A0AAD1U032"/>
<evidence type="ECO:0000259" key="9">
    <source>
        <dbReference type="PROSITE" id="PS50011"/>
    </source>
</evidence>
<evidence type="ECO:0000256" key="4">
    <source>
        <dbReference type="ARBA" id="ARBA00022777"/>
    </source>
</evidence>
<protein>
    <recommendedName>
        <fullName evidence="9">Protein kinase domain-containing protein</fullName>
    </recommendedName>
</protein>
<dbReference type="Proteomes" id="UP001295684">
    <property type="component" value="Unassembled WGS sequence"/>
</dbReference>
<dbReference type="SMART" id="SM00220">
    <property type="entry name" value="S_TKc"/>
    <property type="match status" value="1"/>
</dbReference>
<feature type="compositionally biased region" description="Polar residues" evidence="8">
    <location>
        <begin position="1"/>
        <end position="11"/>
    </location>
</feature>
<keyword evidence="1" id="KW-0723">Serine/threonine-protein kinase</keyword>
<dbReference type="GO" id="GO:0035556">
    <property type="term" value="P:intracellular signal transduction"/>
    <property type="evidence" value="ECO:0007669"/>
    <property type="project" value="TreeGrafter"/>
</dbReference>
<dbReference type="InterPro" id="IPR008271">
    <property type="entry name" value="Ser/Thr_kinase_AS"/>
</dbReference>
<evidence type="ECO:0000256" key="1">
    <source>
        <dbReference type="ARBA" id="ARBA00022527"/>
    </source>
</evidence>
<dbReference type="PANTHER" id="PTHR22974:SF23">
    <property type="entry name" value="TOUSLED-LIKE KINASE, ISOFORM G"/>
    <property type="match status" value="1"/>
</dbReference>
<dbReference type="FunFam" id="1.10.510.10:FF:000698">
    <property type="entry name" value="Serine/threonine-protein kinase tousled-like 1"/>
    <property type="match status" value="1"/>
</dbReference>
<keyword evidence="4" id="KW-0418">Kinase</keyword>
<feature type="region of interest" description="Disordered" evidence="8">
    <location>
        <begin position="126"/>
        <end position="162"/>
    </location>
</feature>
<dbReference type="PROSITE" id="PS00107">
    <property type="entry name" value="PROTEIN_KINASE_ATP"/>
    <property type="match status" value="1"/>
</dbReference>
<accession>A0AAD1U032</accession>
<feature type="coiled-coil region" evidence="7">
    <location>
        <begin position="341"/>
        <end position="368"/>
    </location>
</feature>
<evidence type="ECO:0000313" key="10">
    <source>
        <dbReference type="EMBL" id="CAI2359682.1"/>
    </source>
</evidence>
<feature type="binding site" evidence="6">
    <location>
        <position position="416"/>
    </location>
    <ligand>
        <name>ATP</name>
        <dbReference type="ChEBI" id="CHEBI:30616"/>
    </ligand>
</feature>
<keyword evidence="3 6" id="KW-0547">Nucleotide-binding</keyword>
<dbReference type="GO" id="GO:0007059">
    <property type="term" value="P:chromosome segregation"/>
    <property type="evidence" value="ECO:0007669"/>
    <property type="project" value="TreeGrafter"/>
</dbReference>
<dbReference type="GO" id="GO:0005524">
    <property type="term" value="F:ATP binding"/>
    <property type="evidence" value="ECO:0007669"/>
    <property type="project" value="UniProtKB-UniRule"/>
</dbReference>
<feature type="coiled-coil region" evidence="7">
    <location>
        <begin position="260"/>
        <end position="297"/>
    </location>
</feature>
<feature type="region of interest" description="Disordered" evidence="8">
    <location>
        <begin position="1"/>
        <end position="61"/>
    </location>
</feature>
<dbReference type="EMBL" id="CAMPGE010000917">
    <property type="protein sequence ID" value="CAI2359682.1"/>
    <property type="molecule type" value="Genomic_DNA"/>
</dbReference>
<reference evidence="10" key="1">
    <citation type="submission" date="2023-07" db="EMBL/GenBank/DDBJ databases">
        <authorList>
            <consortium name="AG Swart"/>
            <person name="Singh M."/>
            <person name="Singh A."/>
            <person name="Seah K."/>
            <person name="Emmerich C."/>
        </authorList>
    </citation>
    <scope>NUCLEOTIDE SEQUENCE</scope>
    <source>
        <strain evidence="10">DP1</strain>
    </source>
</reference>
<feature type="compositionally biased region" description="Polar residues" evidence="8">
    <location>
        <begin position="51"/>
        <end position="61"/>
    </location>
</feature>
<feature type="domain" description="Protein kinase" evidence="9">
    <location>
        <begin position="387"/>
        <end position="659"/>
    </location>
</feature>
<keyword evidence="2" id="KW-0808">Transferase</keyword>
<evidence type="ECO:0000313" key="11">
    <source>
        <dbReference type="Proteomes" id="UP001295684"/>
    </source>
</evidence>
<name>A0AAD1U032_EUPCR</name>
<evidence type="ECO:0000256" key="2">
    <source>
        <dbReference type="ARBA" id="ARBA00022679"/>
    </source>
</evidence>
<evidence type="ECO:0000256" key="5">
    <source>
        <dbReference type="ARBA" id="ARBA00022840"/>
    </source>
</evidence>